<feature type="region of interest" description="Disordered" evidence="1">
    <location>
        <begin position="287"/>
        <end position="306"/>
    </location>
</feature>
<feature type="chain" id="PRO_5040437361" evidence="2">
    <location>
        <begin position="25"/>
        <end position="328"/>
    </location>
</feature>
<reference evidence="3 4" key="1">
    <citation type="journal article" date="2021" name="Nat. Commun.">
        <title>Genetic determinants of endophytism in the Arabidopsis root mycobiome.</title>
        <authorList>
            <person name="Mesny F."/>
            <person name="Miyauchi S."/>
            <person name="Thiergart T."/>
            <person name="Pickel B."/>
            <person name="Atanasova L."/>
            <person name="Karlsson M."/>
            <person name="Huettel B."/>
            <person name="Barry K.W."/>
            <person name="Haridas S."/>
            <person name="Chen C."/>
            <person name="Bauer D."/>
            <person name="Andreopoulos W."/>
            <person name="Pangilinan J."/>
            <person name="LaButti K."/>
            <person name="Riley R."/>
            <person name="Lipzen A."/>
            <person name="Clum A."/>
            <person name="Drula E."/>
            <person name="Henrissat B."/>
            <person name="Kohler A."/>
            <person name="Grigoriev I.V."/>
            <person name="Martin F.M."/>
            <person name="Hacquard S."/>
        </authorList>
    </citation>
    <scope>NUCLEOTIDE SEQUENCE [LARGE SCALE GENOMIC DNA]</scope>
    <source>
        <strain evidence="3 4">MPI-CAGE-CH-0241</strain>
    </source>
</reference>
<keyword evidence="2" id="KW-0732">Signal</keyword>
<name>A0A9P8W356_9HYPO</name>
<accession>A0A9P8W356</accession>
<dbReference type="AlphaFoldDB" id="A0A9P8W356"/>
<dbReference type="Proteomes" id="UP000777438">
    <property type="component" value="Unassembled WGS sequence"/>
</dbReference>
<sequence length="328" mass="34620">MFLQQRTLLSVAVAQALMAQGSVAQTFNETIVGCAEVDCPTASGSTAAECKLDDKTFSMIGLAKIDTNETALEGLSWVEGVAVSDSDGGNRTFDKSFYLGTPSNFSLDGTGACALFFTHVSDRVMFGEKSDDVSTTQGTCAEALSDDCVEALISHAEGFNVTGDSTNEDTCKKLQKDFEDNFDKACGSFADGKTWVNLKYTTLSGSGGVEPISAENKTSSECWPIVPKADNLSFVRSIETTGDYLADTLSEEYYGITPILTFFFPGDSKLVSKTTAQLTCMKTIGTSDGTNSTQSDGSKDQNNGSGSLAQGGHAVMGLVIAMAVFLLV</sequence>
<comment type="caution">
    <text evidence="3">The sequence shown here is derived from an EMBL/GenBank/DDBJ whole genome shotgun (WGS) entry which is preliminary data.</text>
</comment>
<dbReference type="EMBL" id="JAGPYM010000012">
    <property type="protein sequence ID" value="KAH6888518.1"/>
    <property type="molecule type" value="Genomic_DNA"/>
</dbReference>
<evidence type="ECO:0000313" key="4">
    <source>
        <dbReference type="Proteomes" id="UP000777438"/>
    </source>
</evidence>
<keyword evidence="4" id="KW-1185">Reference proteome</keyword>
<evidence type="ECO:0000256" key="1">
    <source>
        <dbReference type="SAM" id="MobiDB-lite"/>
    </source>
</evidence>
<organism evidence="3 4">
    <name type="scientific">Thelonectria olida</name>
    <dbReference type="NCBI Taxonomy" id="1576542"/>
    <lineage>
        <taxon>Eukaryota</taxon>
        <taxon>Fungi</taxon>
        <taxon>Dikarya</taxon>
        <taxon>Ascomycota</taxon>
        <taxon>Pezizomycotina</taxon>
        <taxon>Sordariomycetes</taxon>
        <taxon>Hypocreomycetidae</taxon>
        <taxon>Hypocreales</taxon>
        <taxon>Nectriaceae</taxon>
        <taxon>Thelonectria</taxon>
    </lineage>
</organism>
<evidence type="ECO:0000256" key="2">
    <source>
        <dbReference type="SAM" id="SignalP"/>
    </source>
</evidence>
<dbReference type="OrthoDB" id="4154404at2759"/>
<proteinExistence type="predicted"/>
<protein>
    <submittedName>
        <fullName evidence="3">Uncharacterized protein</fullName>
    </submittedName>
</protein>
<feature type="signal peptide" evidence="2">
    <location>
        <begin position="1"/>
        <end position="24"/>
    </location>
</feature>
<gene>
    <name evidence="3" type="ORF">B0T10DRAFT_488319</name>
</gene>
<evidence type="ECO:0000313" key="3">
    <source>
        <dbReference type="EMBL" id="KAH6888518.1"/>
    </source>
</evidence>